<evidence type="ECO:0000256" key="6">
    <source>
        <dbReference type="ARBA" id="ARBA00048348"/>
    </source>
</evidence>
<dbReference type="InterPro" id="IPR023561">
    <property type="entry name" value="Carbonic_anhydrase_a-class"/>
</dbReference>
<sequence>MKKKLLALSIATLALTAGLYASDKAHEKHWDYGTNNGPTHWEEFSGTCGKGIHQSPVNIIPGKTLKMNHAYDLTMHDDITGLAKVIDNGHSIKVTPEHGGHINLHGETFDLLQYHFHGQSEHTIDGKRFDMVAHMVHQNPKTKQLAVVAVFFEVGAKNKALEKIINNVGSTVQLDAQDFVPLETAHYYHYVGSLTTPPCSENVQWYLLKKPQEASMEQIKHFRKFYVDNERPVQELHDRFIEAN</sequence>
<proteinExistence type="inferred from homology"/>
<keyword evidence="3" id="KW-0479">Metal-binding</keyword>
<dbReference type="CDD" id="cd03124">
    <property type="entry name" value="alpha_CA_prokaryotic_like"/>
    <property type="match status" value="1"/>
</dbReference>
<evidence type="ECO:0000256" key="1">
    <source>
        <dbReference type="ARBA" id="ARBA00010718"/>
    </source>
</evidence>
<organism evidence="8">
    <name type="scientific">hydrothermal vent metagenome</name>
    <dbReference type="NCBI Taxonomy" id="652676"/>
    <lineage>
        <taxon>unclassified sequences</taxon>
        <taxon>metagenomes</taxon>
        <taxon>ecological metagenomes</taxon>
    </lineage>
</organism>
<evidence type="ECO:0000256" key="4">
    <source>
        <dbReference type="ARBA" id="ARBA00022833"/>
    </source>
</evidence>
<comment type="catalytic activity">
    <reaction evidence="6">
        <text>hydrogencarbonate + H(+) = CO2 + H2O</text>
        <dbReference type="Rhea" id="RHEA:10748"/>
        <dbReference type="ChEBI" id="CHEBI:15377"/>
        <dbReference type="ChEBI" id="CHEBI:15378"/>
        <dbReference type="ChEBI" id="CHEBI:16526"/>
        <dbReference type="ChEBI" id="CHEBI:17544"/>
        <dbReference type="EC" id="4.2.1.1"/>
    </reaction>
</comment>
<reference evidence="8" key="1">
    <citation type="submission" date="2016-10" db="EMBL/GenBank/DDBJ databases">
        <authorList>
            <person name="de Groot N.N."/>
        </authorList>
    </citation>
    <scope>NUCLEOTIDE SEQUENCE</scope>
</reference>
<dbReference type="EMBL" id="FPHF01000029">
    <property type="protein sequence ID" value="SFV55473.1"/>
    <property type="molecule type" value="Genomic_DNA"/>
</dbReference>
<dbReference type="SUPFAM" id="SSF51069">
    <property type="entry name" value="Carbonic anhydrase"/>
    <property type="match status" value="1"/>
</dbReference>
<dbReference type="InterPro" id="IPR041891">
    <property type="entry name" value="Alpha_CA_prokaryot-like"/>
</dbReference>
<dbReference type="SMART" id="SM01057">
    <property type="entry name" value="Carb_anhydrase"/>
    <property type="match status" value="1"/>
</dbReference>
<protein>
    <recommendedName>
        <fullName evidence="2">carbonic anhydrase</fullName>
        <ecNumber evidence="2">4.2.1.1</ecNumber>
    </recommendedName>
</protein>
<evidence type="ECO:0000256" key="2">
    <source>
        <dbReference type="ARBA" id="ARBA00012925"/>
    </source>
</evidence>
<dbReference type="PANTHER" id="PTHR18952:SF265">
    <property type="entry name" value="CARBONIC ANHYDRASE"/>
    <property type="match status" value="1"/>
</dbReference>
<dbReference type="Pfam" id="PF00194">
    <property type="entry name" value="Carb_anhydrase"/>
    <property type="match status" value="1"/>
</dbReference>
<feature type="domain" description="Alpha-carbonic anhydrase" evidence="7">
    <location>
        <begin position="28"/>
        <end position="244"/>
    </location>
</feature>
<dbReference type="PANTHER" id="PTHR18952">
    <property type="entry name" value="CARBONIC ANHYDRASE"/>
    <property type="match status" value="1"/>
</dbReference>
<keyword evidence="5 8" id="KW-0456">Lyase</keyword>
<accession>A0A1W1BPM2</accession>
<dbReference type="EC" id="4.2.1.1" evidence="2"/>
<dbReference type="AlphaFoldDB" id="A0A1W1BPM2"/>
<evidence type="ECO:0000256" key="3">
    <source>
        <dbReference type="ARBA" id="ARBA00022723"/>
    </source>
</evidence>
<keyword evidence="4" id="KW-0862">Zinc</keyword>
<comment type="similarity">
    <text evidence="1">Belongs to the alpha-carbonic anhydrase family.</text>
</comment>
<evidence type="ECO:0000256" key="5">
    <source>
        <dbReference type="ARBA" id="ARBA00023239"/>
    </source>
</evidence>
<gene>
    <name evidence="8" type="ORF">MNB_SM-4-1511</name>
</gene>
<dbReference type="InterPro" id="IPR001148">
    <property type="entry name" value="CA_dom"/>
</dbReference>
<dbReference type="Gene3D" id="3.10.200.10">
    <property type="entry name" value="Alpha carbonic anhydrase"/>
    <property type="match status" value="1"/>
</dbReference>
<name>A0A1W1BPM2_9ZZZZ</name>
<evidence type="ECO:0000259" key="7">
    <source>
        <dbReference type="PROSITE" id="PS51144"/>
    </source>
</evidence>
<evidence type="ECO:0000313" key="8">
    <source>
        <dbReference type="EMBL" id="SFV55473.1"/>
    </source>
</evidence>
<dbReference type="InterPro" id="IPR036398">
    <property type="entry name" value="CA_dom_sf"/>
</dbReference>
<dbReference type="GO" id="GO:0004089">
    <property type="term" value="F:carbonate dehydratase activity"/>
    <property type="evidence" value="ECO:0007669"/>
    <property type="project" value="UniProtKB-EC"/>
</dbReference>
<dbReference type="GO" id="GO:0008270">
    <property type="term" value="F:zinc ion binding"/>
    <property type="evidence" value="ECO:0007669"/>
    <property type="project" value="InterPro"/>
</dbReference>
<dbReference type="PROSITE" id="PS51144">
    <property type="entry name" value="ALPHA_CA_2"/>
    <property type="match status" value="1"/>
</dbReference>